<evidence type="ECO:0000313" key="4">
    <source>
        <dbReference type="Proteomes" id="UP000190044"/>
    </source>
</evidence>
<organism evidence="3 4">
    <name type="scientific">Sphingopyxis flava</name>
    <dbReference type="NCBI Taxonomy" id="1507287"/>
    <lineage>
        <taxon>Bacteria</taxon>
        <taxon>Pseudomonadati</taxon>
        <taxon>Pseudomonadota</taxon>
        <taxon>Alphaproteobacteria</taxon>
        <taxon>Sphingomonadales</taxon>
        <taxon>Sphingomonadaceae</taxon>
        <taxon>Sphingopyxis</taxon>
    </lineage>
</organism>
<name>A0A1T5CZH4_9SPHN</name>
<dbReference type="Proteomes" id="UP000190044">
    <property type="component" value="Unassembled WGS sequence"/>
</dbReference>
<evidence type="ECO:0000256" key="2">
    <source>
        <dbReference type="SAM" id="Phobius"/>
    </source>
</evidence>
<keyword evidence="2" id="KW-0812">Transmembrane</keyword>
<keyword evidence="4" id="KW-1185">Reference proteome</keyword>
<accession>A0A1T5CZH4</accession>
<feature type="compositionally biased region" description="Pro residues" evidence="1">
    <location>
        <begin position="108"/>
        <end position="134"/>
    </location>
</feature>
<proteinExistence type="predicted"/>
<feature type="compositionally biased region" description="Low complexity" evidence="1">
    <location>
        <begin position="78"/>
        <end position="87"/>
    </location>
</feature>
<sequence>MVPPGLSISARRFPGWLPPGTLADHDRHTLGIGAARRTVAVGLALLITGGLLVLLLSFGFSKRSVIREEAVTLVTLETAESSDASPDPAAPETPPAKTTPGRAQPEVVAPPPTPLRSPEAPPLLPQPSETPPAAPASQAILRPSDGRVYGPPNIGGSASRDTEQVGTAPNGEPLYAASWYREPSDSELRGYLSTASGPGWGLIACRTAPDYRVEDCVGLDEYPFGSQINRAVLAAAWQFRVRPPRRNGQLLVGSWVRIRIDYGVGRRSARR</sequence>
<feature type="region of interest" description="Disordered" evidence="1">
    <location>
        <begin position="78"/>
        <end position="173"/>
    </location>
</feature>
<feature type="transmembrane region" description="Helical" evidence="2">
    <location>
        <begin position="39"/>
        <end position="60"/>
    </location>
</feature>
<dbReference type="AlphaFoldDB" id="A0A1T5CZH4"/>
<evidence type="ECO:0000256" key="1">
    <source>
        <dbReference type="SAM" id="MobiDB-lite"/>
    </source>
</evidence>
<keyword evidence="2" id="KW-0472">Membrane</keyword>
<dbReference type="EMBL" id="FUYP01000012">
    <property type="protein sequence ID" value="SKB64799.1"/>
    <property type="molecule type" value="Genomic_DNA"/>
</dbReference>
<gene>
    <name evidence="3" type="ORF">SAMN06295937_101247</name>
</gene>
<protein>
    <submittedName>
        <fullName evidence="3">Protein TonB</fullName>
    </submittedName>
</protein>
<keyword evidence="2" id="KW-1133">Transmembrane helix</keyword>
<reference evidence="4" key="1">
    <citation type="submission" date="2017-02" db="EMBL/GenBank/DDBJ databases">
        <authorList>
            <person name="Varghese N."/>
            <person name="Submissions S."/>
        </authorList>
    </citation>
    <scope>NUCLEOTIDE SEQUENCE [LARGE SCALE GENOMIC DNA]</scope>
    <source>
        <strain evidence="4">R11H</strain>
    </source>
</reference>
<evidence type="ECO:0000313" key="3">
    <source>
        <dbReference type="EMBL" id="SKB64799.1"/>
    </source>
</evidence>